<dbReference type="EMBL" id="JBHUOJ010000040">
    <property type="protein sequence ID" value="MFD2835461.1"/>
    <property type="molecule type" value="Genomic_DNA"/>
</dbReference>
<dbReference type="RefSeq" id="WP_251742553.1">
    <property type="nucleotide sequence ID" value="NZ_JBHUOJ010000040.1"/>
</dbReference>
<gene>
    <name evidence="2" type="ORF">ACFSYS_19370</name>
</gene>
<sequence length="95" mass="10804">MKKLFLIPFMALLVVLGMSFTNFGSETDKEPVNLASDYILVNGNWQPIAEQDCTGEKYHCQVKFSENGQKYNVYDEMNVNTLRLSPTPEARLITP</sequence>
<dbReference type="Proteomes" id="UP001597438">
    <property type="component" value="Unassembled WGS sequence"/>
</dbReference>
<protein>
    <submittedName>
        <fullName evidence="2">DUF6520 family protein</fullName>
    </submittedName>
</protein>
<accession>A0ABW5X8Q5</accession>
<feature type="signal peptide" evidence="1">
    <location>
        <begin position="1"/>
        <end position="24"/>
    </location>
</feature>
<dbReference type="InterPro" id="IPR045391">
    <property type="entry name" value="DUF6520"/>
</dbReference>
<dbReference type="Pfam" id="PF20130">
    <property type="entry name" value="DUF6520"/>
    <property type="match status" value="1"/>
</dbReference>
<comment type="caution">
    <text evidence="2">The sequence shown here is derived from an EMBL/GenBank/DDBJ whole genome shotgun (WGS) entry which is preliminary data.</text>
</comment>
<reference evidence="3" key="1">
    <citation type="journal article" date="2019" name="Int. J. Syst. Evol. Microbiol.">
        <title>The Global Catalogue of Microorganisms (GCM) 10K type strain sequencing project: providing services to taxonomists for standard genome sequencing and annotation.</title>
        <authorList>
            <consortium name="The Broad Institute Genomics Platform"/>
            <consortium name="The Broad Institute Genome Sequencing Center for Infectious Disease"/>
            <person name="Wu L."/>
            <person name="Ma J."/>
        </authorList>
    </citation>
    <scope>NUCLEOTIDE SEQUENCE [LARGE SCALE GENOMIC DNA]</scope>
    <source>
        <strain evidence="3">KCTC 52925</strain>
    </source>
</reference>
<evidence type="ECO:0000313" key="3">
    <source>
        <dbReference type="Proteomes" id="UP001597438"/>
    </source>
</evidence>
<keyword evidence="3" id="KW-1185">Reference proteome</keyword>
<evidence type="ECO:0000313" key="2">
    <source>
        <dbReference type="EMBL" id="MFD2835461.1"/>
    </source>
</evidence>
<evidence type="ECO:0000256" key="1">
    <source>
        <dbReference type="SAM" id="SignalP"/>
    </source>
</evidence>
<name>A0ABW5X8Q5_9FLAO</name>
<keyword evidence="1" id="KW-0732">Signal</keyword>
<feature type="chain" id="PRO_5046912979" evidence="1">
    <location>
        <begin position="25"/>
        <end position="95"/>
    </location>
</feature>
<organism evidence="2 3">
    <name type="scientific">Christiangramia antarctica</name>
    <dbReference type="NCBI Taxonomy" id="2058158"/>
    <lineage>
        <taxon>Bacteria</taxon>
        <taxon>Pseudomonadati</taxon>
        <taxon>Bacteroidota</taxon>
        <taxon>Flavobacteriia</taxon>
        <taxon>Flavobacteriales</taxon>
        <taxon>Flavobacteriaceae</taxon>
        <taxon>Christiangramia</taxon>
    </lineage>
</organism>
<proteinExistence type="predicted"/>